<evidence type="ECO:0000259" key="9">
    <source>
        <dbReference type="PROSITE" id="PS51105"/>
    </source>
</evidence>
<keyword evidence="5 8" id="KW-0812">Transmembrane</keyword>
<feature type="transmembrane region" description="Helical" evidence="8">
    <location>
        <begin position="403"/>
        <end position="426"/>
    </location>
</feature>
<feature type="transmembrane region" description="Helical" evidence="8">
    <location>
        <begin position="362"/>
        <end position="382"/>
    </location>
</feature>
<evidence type="ECO:0000313" key="11">
    <source>
        <dbReference type="Proteomes" id="UP000315128"/>
    </source>
</evidence>
<feature type="transmembrane region" description="Helical" evidence="8">
    <location>
        <begin position="193"/>
        <end position="213"/>
    </location>
</feature>
<keyword evidence="3" id="KW-1003">Cell membrane</keyword>
<keyword evidence="6 8" id="KW-1133">Transmembrane helix</keyword>
<keyword evidence="11" id="KW-1185">Reference proteome</keyword>
<sequence>MNGITAWMEKYLVPIAAKIGSQKHLVALRDSFIGMLPATLAGAMAALISAIVTTFPSALQQMIQGPTKAAASAAAGTGWTLANTPVFKELNNISGLVNQGTLTVIGLIFAFSWGYNLARAYGVNDLAGGIVSTATLMMGLPNQFGRFTTALANIGGMDKATGASKANDAVNTVLSNQFIATWKPGFAAGQLDAGAYFTVMIMGAIAVIIYAKLMLADITIKMPESVPPAVAKAFLAIIPTIAALYIAGIIYYIVNTLSGESLVFLIQKYIAQPFQILSQNIISVLIVTIFVSIFWFFGIHGPNVLSPALDGIWGPLGLDNMNLWNKIHTSGIQHLVANGATSRAHAINGEYVNIWVRGSWDAFAWFGGSGGTITLVLAILIFSKRKDYQIVGRLGLAPGLFNINEPVLFGLPVVLNAIFAIPFVVAPLVAVVVAYVATALQLVNPVVLAVPWVTPPIMNAFMATGFDWRAIIIAIINLAITFFIWAPFVIAANKMEEADLD</sequence>
<dbReference type="PROSITE" id="PS51105">
    <property type="entry name" value="PTS_EIIC_TYPE_3"/>
    <property type="match status" value="1"/>
</dbReference>
<dbReference type="EMBL" id="CP041356">
    <property type="protein sequence ID" value="QDK70430.1"/>
    <property type="molecule type" value="Genomic_DNA"/>
</dbReference>
<proteinExistence type="predicted"/>
<protein>
    <submittedName>
        <fullName evidence="10">PTS sugar transporter subunit IIC</fullName>
    </submittedName>
</protein>
<accession>A0A514Z759</accession>
<feature type="transmembrane region" description="Helical" evidence="8">
    <location>
        <begin position="466"/>
        <end position="490"/>
    </location>
</feature>
<dbReference type="KEGG" id="lack:FLP15_03640"/>
<dbReference type="PANTHER" id="PTHR33989:SF4">
    <property type="entry name" value="PTS SYSTEM N,N'-DIACETYLCHITOBIOSE-SPECIFIC EIIC COMPONENT"/>
    <property type="match status" value="1"/>
</dbReference>
<evidence type="ECO:0000256" key="5">
    <source>
        <dbReference type="ARBA" id="ARBA00022692"/>
    </source>
</evidence>
<evidence type="ECO:0000256" key="3">
    <source>
        <dbReference type="ARBA" id="ARBA00022475"/>
    </source>
</evidence>
<keyword evidence="7 8" id="KW-0472">Membrane</keyword>
<keyword evidence="4 10" id="KW-0762">Sugar transport</keyword>
<feature type="transmembrane region" description="Helical" evidence="8">
    <location>
        <begin position="274"/>
        <end position="297"/>
    </location>
</feature>
<feature type="domain" description="PTS EIIC type-3" evidence="9">
    <location>
        <begin position="8"/>
        <end position="488"/>
    </location>
</feature>
<evidence type="ECO:0000256" key="4">
    <source>
        <dbReference type="ARBA" id="ARBA00022597"/>
    </source>
</evidence>
<evidence type="ECO:0000256" key="8">
    <source>
        <dbReference type="SAM" id="Phobius"/>
    </source>
</evidence>
<dbReference type="RefSeq" id="WP_142766039.1">
    <property type="nucleotide sequence ID" value="NZ_CP041356.1"/>
</dbReference>
<dbReference type="InterPro" id="IPR003352">
    <property type="entry name" value="PTS_EIIC"/>
</dbReference>
<dbReference type="Pfam" id="PF02378">
    <property type="entry name" value="PTS_EIIC"/>
    <property type="match status" value="1"/>
</dbReference>
<evidence type="ECO:0000256" key="7">
    <source>
        <dbReference type="ARBA" id="ARBA00023136"/>
    </source>
</evidence>
<evidence type="ECO:0000256" key="2">
    <source>
        <dbReference type="ARBA" id="ARBA00022448"/>
    </source>
</evidence>
<name>A0A514Z759_9LACT</name>
<evidence type="ECO:0000256" key="6">
    <source>
        <dbReference type="ARBA" id="ARBA00022989"/>
    </source>
</evidence>
<comment type="subcellular location">
    <subcellularLocation>
        <location evidence="1">Cell membrane</location>
        <topology evidence="1">Multi-pass membrane protein</topology>
    </subcellularLocation>
</comment>
<dbReference type="GO" id="GO:0005886">
    <property type="term" value="C:plasma membrane"/>
    <property type="evidence" value="ECO:0007669"/>
    <property type="project" value="UniProtKB-SubCell"/>
</dbReference>
<dbReference type="Proteomes" id="UP000315128">
    <property type="component" value="Chromosome"/>
</dbReference>
<feature type="transmembrane region" description="Helical" evidence="8">
    <location>
        <begin position="32"/>
        <end position="55"/>
    </location>
</feature>
<keyword evidence="2" id="KW-0813">Transport</keyword>
<feature type="transmembrane region" description="Helical" evidence="8">
    <location>
        <begin position="432"/>
        <end position="454"/>
    </location>
</feature>
<evidence type="ECO:0000256" key="1">
    <source>
        <dbReference type="ARBA" id="ARBA00004651"/>
    </source>
</evidence>
<feature type="transmembrane region" description="Helical" evidence="8">
    <location>
        <begin position="233"/>
        <end position="254"/>
    </location>
</feature>
<dbReference type="GO" id="GO:0008982">
    <property type="term" value="F:protein-N(PI)-phosphohistidine-sugar phosphotransferase activity"/>
    <property type="evidence" value="ECO:0007669"/>
    <property type="project" value="InterPro"/>
</dbReference>
<dbReference type="GO" id="GO:0009401">
    <property type="term" value="P:phosphoenolpyruvate-dependent sugar phosphotransferase system"/>
    <property type="evidence" value="ECO:0007669"/>
    <property type="project" value="InterPro"/>
</dbReference>
<dbReference type="PANTHER" id="PTHR33989">
    <property type="match status" value="1"/>
</dbReference>
<dbReference type="GO" id="GO:1902815">
    <property type="term" value="P:N,N'-diacetylchitobiose import"/>
    <property type="evidence" value="ECO:0007669"/>
    <property type="project" value="TreeGrafter"/>
</dbReference>
<organism evidence="10 11">
    <name type="scientific">Lactococcus protaetiae</name>
    <dbReference type="NCBI Taxonomy" id="2592653"/>
    <lineage>
        <taxon>Bacteria</taxon>
        <taxon>Bacillati</taxon>
        <taxon>Bacillota</taxon>
        <taxon>Bacilli</taxon>
        <taxon>Lactobacillales</taxon>
        <taxon>Streptococcaceae</taxon>
        <taxon>Lactococcus</taxon>
    </lineage>
</organism>
<dbReference type="NCBIfam" id="TIGR00410">
    <property type="entry name" value="lacE"/>
    <property type="match status" value="1"/>
</dbReference>
<reference evidence="10 11" key="1">
    <citation type="submission" date="2019-07" db="EMBL/GenBank/DDBJ databases">
        <title>Genome sequencing of KACC 19320.</title>
        <authorList>
            <person name="Heo J."/>
            <person name="Kim S.-J."/>
            <person name="Kim J.-S."/>
            <person name="Hong S.-B."/>
            <person name="Kwon S.-W."/>
        </authorList>
    </citation>
    <scope>NUCLEOTIDE SEQUENCE [LARGE SCALE GENOMIC DNA]</scope>
    <source>
        <strain evidence="10 11">KACC 19320</strain>
    </source>
</reference>
<dbReference type="InterPro" id="IPR004501">
    <property type="entry name" value="PTS_EIIC_3"/>
</dbReference>
<dbReference type="InterPro" id="IPR051088">
    <property type="entry name" value="PTS_Sugar-EIIC/EIIB"/>
</dbReference>
<gene>
    <name evidence="10" type="ORF">FLP15_03640</name>
</gene>
<dbReference type="AlphaFoldDB" id="A0A514Z759"/>
<evidence type="ECO:0000313" key="10">
    <source>
        <dbReference type="EMBL" id="QDK70430.1"/>
    </source>
</evidence>
<dbReference type="OrthoDB" id="1550290at2"/>